<evidence type="ECO:0000313" key="13">
    <source>
        <dbReference type="EMBL" id="MBT1444821.1"/>
    </source>
</evidence>
<evidence type="ECO:0000256" key="5">
    <source>
        <dbReference type="ARBA" id="ARBA00022692"/>
    </source>
</evidence>
<dbReference type="Proteomes" id="UP001195903">
    <property type="component" value="Unassembled WGS sequence"/>
</dbReference>
<keyword evidence="4" id="KW-1134">Transmembrane beta strand</keyword>
<keyword evidence="9" id="KW-0472">Membrane</keyword>
<dbReference type="CDD" id="cd00342">
    <property type="entry name" value="gram_neg_porins"/>
    <property type="match status" value="1"/>
</dbReference>
<evidence type="ECO:0000256" key="10">
    <source>
        <dbReference type="ARBA" id="ARBA00023237"/>
    </source>
</evidence>
<proteinExistence type="predicted"/>
<feature type="domain" description="Porin" evidence="12">
    <location>
        <begin position="10"/>
        <end position="333"/>
    </location>
</feature>
<keyword evidence="14" id="KW-1185">Reference proteome</keyword>
<keyword evidence="6 11" id="KW-0732">Signal</keyword>
<name>A0ABS5V4T9_9GAMM</name>
<dbReference type="InterPro" id="IPR023614">
    <property type="entry name" value="Porin_dom_sf"/>
</dbReference>
<keyword evidence="7" id="KW-0406">Ion transport</keyword>
<evidence type="ECO:0000256" key="8">
    <source>
        <dbReference type="ARBA" id="ARBA00023114"/>
    </source>
</evidence>
<evidence type="ECO:0000256" key="9">
    <source>
        <dbReference type="ARBA" id="ARBA00023136"/>
    </source>
</evidence>
<keyword evidence="5" id="KW-0812">Transmembrane</keyword>
<dbReference type="EMBL" id="JAHEPS010000003">
    <property type="protein sequence ID" value="MBT1444821.1"/>
    <property type="molecule type" value="Genomic_DNA"/>
</dbReference>
<evidence type="ECO:0000256" key="2">
    <source>
        <dbReference type="ARBA" id="ARBA00011233"/>
    </source>
</evidence>
<comment type="caution">
    <text evidence="13">The sequence shown here is derived from an EMBL/GenBank/DDBJ whole genome shotgun (WGS) entry which is preliminary data.</text>
</comment>
<comment type="subcellular location">
    <subcellularLocation>
        <location evidence="1">Cell outer membrane</location>
        <topology evidence="1">Multi-pass membrane protein</topology>
    </subcellularLocation>
</comment>
<evidence type="ECO:0000313" key="14">
    <source>
        <dbReference type="Proteomes" id="UP001195903"/>
    </source>
</evidence>
<gene>
    <name evidence="13" type="ORF">KJI95_09835</name>
</gene>
<comment type="subunit">
    <text evidence="2">Homotrimer.</text>
</comment>
<dbReference type="InterPro" id="IPR033900">
    <property type="entry name" value="Gram_neg_porin_domain"/>
</dbReference>
<dbReference type="InterPro" id="IPR050298">
    <property type="entry name" value="Gram-neg_bact_OMP"/>
</dbReference>
<evidence type="ECO:0000256" key="1">
    <source>
        <dbReference type="ARBA" id="ARBA00004571"/>
    </source>
</evidence>
<reference evidence="13 14" key="1">
    <citation type="submission" date="2021-05" db="EMBL/GenBank/DDBJ databases">
        <title>Shewanella sp. JM162201.</title>
        <authorList>
            <person name="Xu S."/>
            <person name="Li A."/>
        </authorList>
    </citation>
    <scope>NUCLEOTIDE SEQUENCE [LARGE SCALE GENOMIC DNA]</scope>
    <source>
        <strain evidence="13 14">JM162201</strain>
    </source>
</reference>
<evidence type="ECO:0000256" key="6">
    <source>
        <dbReference type="ARBA" id="ARBA00022729"/>
    </source>
</evidence>
<protein>
    <submittedName>
        <fullName evidence="13">Porin</fullName>
    </submittedName>
</protein>
<keyword evidence="10" id="KW-0998">Cell outer membrane</keyword>
<dbReference type="RefSeq" id="WP_214507020.1">
    <property type="nucleotide sequence ID" value="NZ_JAHEPS010000003.1"/>
</dbReference>
<dbReference type="SUPFAM" id="SSF56935">
    <property type="entry name" value="Porins"/>
    <property type="match status" value="1"/>
</dbReference>
<organism evidence="13 14">
    <name type="scientific">Shewanella jiangmenensis</name>
    <dbReference type="NCBI Taxonomy" id="2837387"/>
    <lineage>
        <taxon>Bacteria</taxon>
        <taxon>Pseudomonadati</taxon>
        <taxon>Pseudomonadota</taxon>
        <taxon>Gammaproteobacteria</taxon>
        <taxon>Alteromonadales</taxon>
        <taxon>Shewanellaceae</taxon>
        <taxon>Shewanella</taxon>
    </lineage>
</organism>
<evidence type="ECO:0000256" key="11">
    <source>
        <dbReference type="SAM" id="SignalP"/>
    </source>
</evidence>
<sequence>MTAMRLSLIAAALGTFALPALAGPDVYGRLDYSVTHSDSGLATHKGVDGTVLENNFSRLGVRGSEALSTNISLFYQIELGIDSASTSGSNKPVTARPTFIGIRHAEFGSLAAGRMEPVFKMTKGFVDVFDNYSMKHDRLMAGDKRWGDSFEYKTPVWQGWQFGASLLLEDNYYGEDDKRRDNGNYQLALTYGDKSLKKGDIYLAAAYSDGVEDIKAWRAVAHWKASAIGLDALKLGTLIQQSELANPAKPAWQDREGLGYIISASYQLDNLTLKAQYGRDESGTGLIADRIYQALGEGAVTVPEVSQWGVGAEYRLSKSTRVHLEAGQFSVSDSSHALYSDFDDTITSLGIRYDF</sequence>
<evidence type="ECO:0000259" key="12">
    <source>
        <dbReference type="Pfam" id="PF13609"/>
    </source>
</evidence>
<dbReference type="Gene3D" id="2.40.160.10">
    <property type="entry name" value="Porin"/>
    <property type="match status" value="1"/>
</dbReference>
<keyword evidence="3" id="KW-0813">Transport</keyword>
<dbReference type="PANTHER" id="PTHR34501">
    <property type="entry name" value="PROTEIN YDDL-RELATED"/>
    <property type="match status" value="1"/>
</dbReference>
<feature type="chain" id="PRO_5046347244" evidence="11">
    <location>
        <begin position="23"/>
        <end position="355"/>
    </location>
</feature>
<evidence type="ECO:0000256" key="7">
    <source>
        <dbReference type="ARBA" id="ARBA00023065"/>
    </source>
</evidence>
<evidence type="ECO:0000256" key="3">
    <source>
        <dbReference type="ARBA" id="ARBA00022448"/>
    </source>
</evidence>
<accession>A0ABS5V4T9</accession>
<feature type="signal peptide" evidence="11">
    <location>
        <begin position="1"/>
        <end position="22"/>
    </location>
</feature>
<keyword evidence="8" id="KW-0626">Porin</keyword>
<evidence type="ECO:0000256" key="4">
    <source>
        <dbReference type="ARBA" id="ARBA00022452"/>
    </source>
</evidence>
<dbReference type="Pfam" id="PF13609">
    <property type="entry name" value="Porin_4"/>
    <property type="match status" value="1"/>
</dbReference>
<dbReference type="PANTHER" id="PTHR34501:SF9">
    <property type="entry name" value="MAJOR OUTER MEMBRANE PROTEIN P.IA"/>
    <property type="match status" value="1"/>
</dbReference>